<feature type="domain" description="Amidohydrolase-related" evidence="1">
    <location>
        <begin position="6"/>
        <end position="64"/>
    </location>
</feature>
<evidence type="ECO:0000259" key="1">
    <source>
        <dbReference type="Pfam" id="PF04909"/>
    </source>
</evidence>
<dbReference type="EMBL" id="BAABDM010000004">
    <property type="protein sequence ID" value="GAA4099329.1"/>
    <property type="molecule type" value="Genomic_DNA"/>
</dbReference>
<dbReference type="Proteomes" id="UP001500392">
    <property type="component" value="Unassembled WGS sequence"/>
</dbReference>
<organism evidence="2 3">
    <name type="scientific">Zhongshania borealis</name>
    <dbReference type="NCBI Taxonomy" id="889488"/>
    <lineage>
        <taxon>Bacteria</taxon>
        <taxon>Pseudomonadati</taxon>
        <taxon>Pseudomonadota</taxon>
        <taxon>Gammaproteobacteria</taxon>
        <taxon>Cellvibrionales</taxon>
        <taxon>Spongiibacteraceae</taxon>
        <taxon>Zhongshania</taxon>
    </lineage>
</organism>
<proteinExistence type="predicted"/>
<dbReference type="Pfam" id="PF04909">
    <property type="entry name" value="Amidohydro_2"/>
    <property type="match status" value="1"/>
</dbReference>
<reference evidence="3" key="1">
    <citation type="journal article" date="2019" name="Int. J. Syst. Evol. Microbiol.">
        <title>The Global Catalogue of Microorganisms (GCM) 10K type strain sequencing project: providing services to taxonomists for standard genome sequencing and annotation.</title>
        <authorList>
            <consortium name="The Broad Institute Genomics Platform"/>
            <consortium name="The Broad Institute Genome Sequencing Center for Infectious Disease"/>
            <person name="Wu L."/>
            <person name="Ma J."/>
        </authorList>
    </citation>
    <scope>NUCLEOTIDE SEQUENCE [LARGE SCALE GENOMIC DNA]</scope>
    <source>
        <strain evidence="3">JCM 17304</strain>
    </source>
</reference>
<name>A0ABP7WY72_9GAMM</name>
<comment type="caution">
    <text evidence="2">The sequence shown here is derived from an EMBL/GenBank/DDBJ whole genome shotgun (WGS) entry which is preliminary data.</text>
</comment>
<evidence type="ECO:0000313" key="2">
    <source>
        <dbReference type="EMBL" id="GAA4099329.1"/>
    </source>
</evidence>
<evidence type="ECO:0000313" key="3">
    <source>
        <dbReference type="Proteomes" id="UP001500392"/>
    </source>
</evidence>
<sequence length="66" mass="7209">MPFHEDDFSRIAEAAGVDTIVNGSDYPHPEGLKWPVEMVAEMGDFGDAEIRQMMRGNAAAMLGLRG</sequence>
<gene>
    <name evidence="2" type="ORF">GCM10022414_25710</name>
</gene>
<keyword evidence="3" id="KW-1185">Reference proteome</keyword>
<dbReference type="InterPro" id="IPR032466">
    <property type="entry name" value="Metal_Hydrolase"/>
</dbReference>
<accession>A0ABP7WY72</accession>
<dbReference type="SUPFAM" id="SSF51556">
    <property type="entry name" value="Metallo-dependent hydrolases"/>
    <property type="match status" value="1"/>
</dbReference>
<dbReference type="InterPro" id="IPR006680">
    <property type="entry name" value="Amidohydro-rel"/>
</dbReference>
<protein>
    <recommendedName>
        <fullName evidence="1">Amidohydrolase-related domain-containing protein</fullName>
    </recommendedName>
</protein>
<dbReference type="Gene3D" id="3.20.20.140">
    <property type="entry name" value="Metal-dependent hydrolases"/>
    <property type="match status" value="1"/>
</dbReference>